<name>Q6ZII1_ORYSJ</name>
<dbReference type="EMBL" id="AP005186">
    <property type="protein sequence ID" value="BAD31110.1"/>
    <property type="molecule type" value="Genomic_DNA"/>
</dbReference>
<dbReference type="Proteomes" id="UP000000763">
    <property type="component" value="Chromosome 7"/>
</dbReference>
<keyword evidence="1" id="KW-0812">Transmembrane</keyword>
<reference evidence="4" key="3">
    <citation type="journal article" date="2005" name="Nature">
        <title>The map-based sequence of the rice genome.</title>
        <authorList>
            <consortium name="International rice genome sequencing project (IRGSP)"/>
            <person name="Matsumoto T."/>
            <person name="Wu J."/>
            <person name="Kanamori H."/>
            <person name="Katayose Y."/>
            <person name="Fujisawa M."/>
            <person name="Namiki N."/>
            <person name="Mizuno H."/>
            <person name="Yamamoto K."/>
            <person name="Antonio B.A."/>
            <person name="Baba T."/>
            <person name="Sakata K."/>
            <person name="Nagamura Y."/>
            <person name="Aoki H."/>
            <person name="Arikawa K."/>
            <person name="Arita K."/>
            <person name="Bito T."/>
            <person name="Chiden Y."/>
            <person name="Fujitsuka N."/>
            <person name="Fukunaka R."/>
            <person name="Hamada M."/>
            <person name="Harada C."/>
            <person name="Hayashi A."/>
            <person name="Hijishita S."/>
            <person name="Honda M."/>
            <person name="Hosokawa S."/>
            <person name="Ichikawa Y."/>
            <person name="Idonuma A."/>
            <person name="Iijima M."/>
            <person name="Ikeda M."/>
            <person name="Ikeno M."/>
            <person name="Ito K."/>
            <person name="Ito S."/>
            <person name="Ito T."/>
            <person name="Ito Y."/>
            <person name="Ito Y."/>
            <person name="Iwabuchi A."/>
            <person name="Kamiya K."/>
            <person name="Karasawa W."/>
            <person name="Kurita K."/>
            <person name="Katagiri S."/>
            <person name="Kikuta A."/>
            <person name="Kobayashi H."/>
            <person name="Kobayashi N."/>
            <person name="Machita K."/>
            <person name="Maehara T."/>
            <person name="Masukawa M."/>
            <person name="Mizubayashi T."/>
            <person name="Mukai Y."/>
            <person name="Nagasaki H."/>
            <person name="Nagata Y."/>
            <person name="Naito S."/>
            <person name="Nakashima M."/>
            <person name="Nakama Y."/>
            <person name="Nakamichi Y."/>
            <person name="Nakamura M."/>
            <person name="Meguro A."/>
            <person name="Negishi M."/>
            <person name="Ohta I."/>
            <person name="Ohta T."/>
            <person name="Okamoto M."/>
            <person name="Ono N."/>
            <person name="Saji S."/>
            <person name="Sakaguchi M."/>
            <person name="Sakai K."/>
            <person name="Shibata M."/>
            <person name="Shimokawa T."/>
            <person name="Song J."/>
            <person name="Takazaki Y."/>
            <person name="Terasawa K."/>
            <person name="Tsugane M."/>
            <person name="Tsuji K."/>
            <person name="Ueda S."/>
            <person name="Waki K."/>
            <person name="Yamagata H."/>
            <person name="Yamamoto M."/>
            <person name="Yamamoto S."/>
            <person name="Yamane H."/>
            <person name="Yoshiki S."/>
            <person name="Yoshihara R."/>
            <person name="Yukawa K."/>
            <person name="Zhong H."/>
            <person name="Yano M."/>
            <person name="Yuan Q."/>
            <person name="Ouyang S."/>
            <person name="Liu J."/>
            <person name="Jones K.M."/>
            <person name="Gansberger K."/>
            <person name="Moffat K."/>
            <person name="Hill J."/>
            <person name="Bera J."/>
            <person name="Fadrosh D."/>
            <person name="Jin S."/>
            <person name="Johri S."/>
            <person name="Kim M."/>
            <person name="Overton L."/>
            <person name="Reardon M."/>
            <person name="Tsitrin T."/>
            <person name="Vuong H."/>
            <person name="Weaver B."/>
            <person name="Ciecko A."/>
            <person name="Tallon L."/>
            <person name="Jackson J."/>
            <person name="Pai G."/>
            <person name="Aken S.V."/>
            <person name="Utterback T."/>
            <person name="Reidmuller S."/>
            <person name="Feldblyum T."/>
            <person name="Hsiao J."/>
            <person name="Zismann V."/>
            <person name="Iobst S."/>
            <person name="de Vazeille A.R."/>
            <person name="Buell C.R."/>
            <person name="Ying K."/>
            <person name="Li Y."/>
            <person name="Lu T."/>
            <person name="Huang Y."/>
            <person name="Zhao Q."/>
            <person name="Feng Q."/>
            <person name="Zhang L."/>
            <person name="Zhu J."/>
            <person name="Weng Q."/>
            <person name="Mu J."/>
            <person name="Lu Y."/>
            <person name="Fan D."/>
            <person name="Liu Y."/>
            <person name="Guan J."/>
            <person name="Zhang Y."/>
            <person name="Yu S."/>
            <person name="Liu X."/>
            <person name="Zhang Y."/>
            <person name="Hong G."/>
            <person name="Han B."/>
            <person name="Choisne N."/>
            <person name="Demange N."/>
            <person name="Orjeda G."/>
            <person name="Samain S."/>
            <person name="Cattolico L."/>
            <person name="Pelletier E."/>
            <person name="Couloux A."/>
            <person name="Segurens B."/>
            <person name="Wincker P."/>
            <person name="D'Hont A."/>
            <person name="Scarpelli C."/>
            <person name="Weissenbach J."/>
            <person name="Salanoubat M."/>
            <person name="Quetier F."/>
            <person name="Yu Y."/>
            <person name="Kim H.R."/>
            <person name="Rambo T."/>
            <person name="Currie J."/>
            <person name="Collura K."/>
            <person name="Luo M."/>
            <person name="Yang T."/>
            <person name="Ammiraju J.S.S."/>
            <person name="Engler F."/>
            <person name="Soderlund C."/>
            <person name="Wing R.A."/>
            <person name="Palmer L.E."/>
            <person name="de la Bastide M."/>
            <person name="Spiegel L."/>
            <person name="Nascimento L."/>
            <person name="Zutavern T."/>
            <person name="O'Shaughnessy A."/>
            <person name="Dike S."/>
            <person name="Dedhia N."/>
            <person name="Preston R."/>
            <person name="Balija V."/>
            <person name="McCombie W.R."/>
            <person name="Chow T."/>
            <person name="Chen H."/>
            <person name="Chung M."/>
            <person name="Chen C."/>
            <person name="Shaw J."/>
            <person name="Wu H."/>
            <person name="Hsiao K."/>
            <person name="Chao Y."/>
            <person name="Chu M."/>
            <person name="Cheng C."/>
            <person name="Hour A."/>
            <person name="Lee P."/>
            <person name="Lin S."/>
            <person name="Lin Y."/>
            <person name="Liou J."/>
            <person name="Liu S."/>
            <person name="Hsing Y."/>
            <person name="Raghuvanshi S."/>
            <person name="Mohanty A."/>
            <person name="Bharti A.K."/>
            <person name="Gaur A."/>
            <person name="Gupta V."/>
            <person name="Kumar D."/>
            <person name="Ravi V."/>
            <person name="Vij S."/>
            <person name="Kapur A."/>
            <person name="Khurana P."/>
            <person name="Khurana P."/>
            <person name="Khurana J.P."/>
            <person name="Tyagi A.K."/>
            <person name="Gaikwad K."/>
            <person name="Singh A."/>
            <person name="Dalal V."/>
            <person name="Srivastava S."/>
            <person name="Dixit A."/>
            <person name="Pal A.K."/>
            <person name="Ghazi I.A."/>
            <person name="Yadav M."/>
            <person name="Pandit A."/>
            <person name="Bhargava A."/>
            <person name="Sureshbabu K."/>
            <person name="Batra K."/>
            <person name="Sharma T.R."/>
            <person name="Mohapatra T."/>
            <person name="Singh N.K."/>
            <person name="Messing J."/>
            <person name="Nelson A.B."/>
            <person name="Fuks G."/>
            <person name="Kavchok S."/>
            <person name="Keizer G."/>
            <person name="Linton E."/>
            <person name="Llaca V."/>
            <person name="Song R."/>
            <person name="Tanyolac B."/>
            <person name="Young S."/>
            <person name="Ho-Il K."/>
            <person name="Hahn J.H."/>
            <person name="Sangsakoo G."/>
            <person name="Vanavichit A."/>
            <person name="de Mattos Luiz.A.T."/>
            <person name="Zimmer P.D."/>
            <person name="Malone G."/>
            <person name="Dellagostin O."/>
            <person name="de Oliveira A.C."/>
            <person name="Bevan M."/>
            <person name="Bancroft I."/>
            <person name="Minx P."/>
            <person name="Cordum H."/>
            <person name="Wilson R."/>
            <person name="Cheng Z."/>
            <person name="Jin W."/>
            <person name="Jiang J."/>
            <person name="Leong S.A."/>
            <person name="Iwama H."/>
            <person name="Gojobori T."/>
            <person name="Itoh T."/>
            <person name="Niimura Y."/>
            <person name="Fujii Y."/>
            <person name="Habara T."/>
            <person name="Sakai H."/>
            <person name="Sato Y."/>
            <person name="Wilson G."/>
            <person name="Kumar K."/>
            <person name="McCouch S."/>
            <person name="Juretic N."/>
            <person name="Hoen D."/>
            <person name="Wright S."/>
            <person name="Bruskiewich R."/>
            <person name="Bureau T."/>
            <person name="Miyao A."/>
            <person name="Hirochika H."/>
            <person name="Nishikawa T."/>
            <person name="Kadowaki K."/>
            <person name="Sugiura M."/>
            <person name="Burr B."/>
            <person name="Sasaki T."/>
        </authorList>
    </citation>
    <scope>NUCLEOTIDE SEQUENCE [LARGE SCALE GENOMIC DNA]</scope>
    <source>
        <strain evidence="4">cv. Nipponbare</strain>
    </source>
</reference>
<accession>Q6ZII1</accession>
<feature type="transmembrane region" description="Helical" evidence="1">
    <location>
        <begin position="109"/>
        <end position="130"/>
    </location>
</feature>
<sequence length="143" mass="16100">MLVSAGADGRSIFPPIDDHRAISCSSHRLRLASRRHVSHKPAPFLSLLSPRRRATRLLARPHHLSRRPLTILWSSLSNTCYARDVELAGNSLATCLFEYCGCAAPCVSFQYYGGSAILLLTGMVWFFFFLSKESIRCPFYSEF</sequence>
<evidence type="ECO:0000313" key="3">
    <source>
        <dbReference type="EMBL" id="BAD31110.1"/>
    </source>
</evidence>
<reference evidence="3" key="2">
    <citation type="submission" date="2002-05" db="EMBL/GenBank/DDBJ databases">
        <title>Oryza sativa nipponbare(GA3) genomic DNA, chromosome 7, PAC clone:P0430F03.</title>
        <authorList>
            <person name="Sasaki T."/>
            <person name="Matsumoto T."/>
            <person name="Katayose Y."/>
        </authorList>
    </citation>
    <scope>NUCLEOTIDE SEQUENCE</scope>
</reference>
<evidence type="ECO:0000313" key="4">
    <source>
        <dbReference type="Proteomes" id="UP000000763"/>
    </source>
</evidence>
<protein>
    <submittedName>
        <fullName evidence="2">Uncharacterized protein</fullName>
    </submittedName>
</protein>
<proteinExistence type="predicted"/>
<reference evidence="2" key="1">
    <citation type="submission" date="2001-08" db="EMBL/GenBank/DDBJ databases">
        <title>Oryza sativa nipponbare(GA3) genomic DNA, chromosome 7, BAC clone:OJ1112_F06.</title>
        <authorList>
            <person name="Sasaki T."/>
            <person name="Matsumoto T."/>
            <person name="Yamamoto K."/>
        </authorList>
    </citation>
    <scope>NUCLEOTIDE SEQUENCE</scope>
</reference>
<organism evidence="2 4">
    <name type="scientific">Oryza sativa subsp. japonica</name>
    <name type="common">Rice</name>
    <dbReference type="NCBI Taxonomy" id="39947"/>
    <lineage>
        <taxon>Eukaryota</taxon>
        <taxon>Viridiplantae</taxon>
        <taxon>Streptophyta</taxon>
        <taxon>Embryophyta</taxon>
        <taxon>Tracheophyta</taxon>
        <taxon>Spermatophyta</taxon>
        <taxon>Magnoliopsida</taxon>
        <taxon>Liliopsida</taxon>
        <taxon>Poales</taxon>
        <taxon>Poaceae</taxon>
        <taxon>BOP clade</taxon>
        <taxon>Oryzoideae</taxon>
        <taxon>Oryzeae</taxon>
        <taxon>Oryzinae</taxon>
        <taxon>Oryza</taxon>
        <taxon>Oryza sativa</taxon>
    </lineage>
</organism>
<keyword evidence="1" id="KW-1133">Transmembrane helix</keyword>
<dbReference type="AlphaFoldDB" id="Q6ZII1"/>
<evidence type="ECO:0000313" key="2">
    <source>
        <dbReference type="EMBL" id="BAC83279.1"/>
    </source>
</evidence>
<evidence type="ECO:0000256" key="1">
    <source>
        <dbReference type="SAM" id="Phobius"/>
    </source>
</evidence>
<dbReference type="EMBL" id="AP003995">
    <property type="protein sequence ID" value="BAC83279.1"/>
    <property type="molecule type" value="Genomic_DNA"/>
</dbReference>
<reference evidence="4" key="4">
    <citation type="journal article" date="2008" name="Nucleic Acids Res.">
        <title>The rice annotation project database (RAP-DB): 2008 update.</title>
        <authorList>
            <consortium name="The rice annotation project (RAP)"/>
        </authorList>
    </citation>
    <scope>GENOME REANNOTATION</scope>
    <source>
        <strain evidence="4">cv. Nipponbare</strain>
    </source>
</reference>
<keyword evidence="1" id="KW-0472">Membrane</keyword>
<gene>
    <name evidence="2" type="ORF">OJ1112_F06.26</name>
    <name evidence="3" type="ORF">P0430F03.1</name>
</gene>